<proteinExistence type="predicted"/>
<dbReference type="Proteomes" id="UP000025748">
    <property type="component" value="Unassembled WGS sequence"/>
</dbReference>
<evidence type="ECO:0000313" key="2">
    <source>
        <dbReference type="Proteomes" id="UP000025748"/>
    </source>
</evidence>
<comment type="caution">
    <text evidence="1">The sequence shown here is derived from an EMBL/GenBank/DDBJ whole genome shotgun (WGS) entry which is preliminary data.</text>
</comment>
<name>A0ABR4R4F0_9BORD</name>
<gene>
    <name evidence="1" type="ORF">L544_2704</name>
</gene>
<organism evidence="1 2">
    <name type="scientific">Bordetella hinzii OH87 BAL007II</name>
    <dbReference type="NCBI Taxonomy" id="1331262"/>
    <lineage>
        <taxon>Bacteria</taxon>
        <taxon>Pseudomonadati</taxon>
        <taxon>Pseudomonadota</taxon>
        <taxon>Betaproteobacteria</taxon>
        <taxon>Burkholderiales</taxon>
        <taxon>Alcaligenaceae</taxon>
        <taxon>Bordetella</taxon>
    </lineage>
</organism>
<keyword evidence="2" id="KW-1185">Reference proteome</keyword>
<dbReference type="EMBL" id="JHEM01000006">
    <property type="protein sequence ID" value="KCB25455.1"/>
    <property type="molecule type" value="Genomic_DNA"/>
</dbReference>
<protein>
    <submittedName>
        <fullName evidence="1">Uncharacterized protein</fullName>
    </submittedName>
</protein>
<sequence>MMWSARLLRYQSILFLLSEISWRMGSGPTFLGQKKAGAAAPAGHADTCC</sequence>
<evidence type="ECO:0000313" key="1">
    <source>
        <dbReference type="EMBL" id="KCB25455.1"/>
    </source>
</evidence>
<reference evidence="1 2" key="1">
    <citation type="submission" date="2014-03" db="EMBL/GenBank/DDBJ databases">
        <title>Genome sequence of Bordetella hinzii.</title>
        <authorList>
            <person name="Register K."/>
            <person name="Harvill E."/>
            <person name="Goodfield L.L."/>
            <person name="Ivanov Y.V."/>
            <person name="Meyer J.A."/>
            <person name="Muse S.J."/>
            <person name="Jacobs N."/>
            <person name="Bendor L."/>
            <person name="Smallridge W.E."/>
            <person name="Brinkac L.M."/>
            <person name="Sanka R."/>
            <person name="Kim M."/>
            <person name="Losada L."/>
        </authorList>
    </citation>
    <scope>NUCLEOTIDE SEQUENCE [LARGE SCALE GENOMIC DNA]</scope>
    <source>
        <strain evidence="1 2">OH87 BAL007II</strain>
    </source>
</reference>
<accession>A0ABR4R4F0</accession>